<dbReference type="Pfam" id="PF12796">
    <property type="entry name" value="Ank_2"/>
    <property type="match status" value="2"/>
</dbReference>
<dbReference type="STRING" id="4846.A0A367KM61"/>
<organism evidence="5 6">
    <name type="scientific">Rhizopus stolonifer</name>
    <name type="common">Rhizopus nigricans</name>
    <dbReference type="NCBI Taxonomy" id="4846"/>
    <lineage>
        <taxon>Eukaryota</taxon>
        <taxon>Fungi</taxon>
        <taxon>Fungi incertae sedis</taxon>
        <taxon>Mucoromycota</taxon>
        <taxon>Mucoromycotina</taxon>
        <taxon>Mucoromycetes</taxon>
        <taxon>Mucorales</taxon>
        <taxon>Mucorineae</taxon>
        <taxon>Rhizopodaceae</taxon>
        <taxon>Rhizopus</taxon>
    </lineage>
</organism>
<evidence type="ECO:0000256" key="4">
    <source>
        <dbReference type="SAM" id="MobiDB-lite"/>
    </source>
</evidence>
<dbReference type="PANTHER" id="PTHR24171">
    <property type="entry name" value="ANKYRIN REPEAT DOMAIN-CONTAINING PROTEIN 39-RELATED"/>
    <property type="match status" value="1"/>
</dbReference>
<protein>
    <submittedName>
        <fullName evidence="5">Uncharacterized protein</fullName>
    </submittedName>
</protein>
<dbReference type="InterPro" id="IPR036770">
    <property type="entry name" value="Ankyrin_rpt-contain_sf"/>
</dbReference>
<dbReference type="PANTHER" id="PTHR24171:SF9">
    <property type="entry name" value="ANKYRIN REPEAT DOMAIN-CONTAINING PROTEIN 39"/>
    <property type="match status" value="1"/>
</dbReference>
<keyword evidence="6" id="KW-1185">Reference proteome</keyword>
<dbReference type="InterPro" id="IPR002110">
    <property type="entry name" value="Ankyrin_rpt"/>
</dbReference>
<gene>
    <name evidence="5" type="ORF">CU098_002511</name>
</gene>
<evidence type="ECO:0000313" key="5">
    <source>
        <dbReference type="EMBL" id="RCI03324.1"/>
    </source>
</evidence>
<feature type="repeat" description="ANK" evidence="3">
    <location>
        <begin position="117"/>
        <end position="150"/>
    </location>
</feature>
<dbReference type="PROSITE" id="PS50297">
    <property type="entry name" value="ANK_REP_REGION"/>
    <property type="match status" value="1"/>
</dbReference>
<feature type="compositionally biased region" description="Low complexity" evidence="4">
    <location>
        <begin position="227"/>
        <end position="244"/>
    </location>
</feature>
<dbReference type="Gene3D" id="1.25.40.20">
    <property type="entry name" value="Ankyrin repeat-containing domain"/>
    <property type="match status" value="1"/>
</dbReference>
<evidence type="ECO:0000256" key="3">
    <source>
        <dbReference type="PROSITE-ProRule" id="PRU00023"/>
    </source>
</evidence>
<evidence type="ECO:0000313" key="6">
    <source>
        <dbReference type="Proteomes" id="UP000253551"/>
    </source>
</evidence>
<dbReference type="PROSITE" id="PS50088">
    <property type="entry name" value="ANK_REPEAT"/>
    <property type="match status" value="2"/>
</dbReference>
<dbReference type="SUPFAM" id="SSF48403">
    <property type="entry name" value="Ankyrin repeat"/>
    <property type="match status" value="1"/>
</dbReference>
<keyword evidence="2 3" id="KW-0040">ANK repeat</keyword>
<evidence type="ECO:0000256" key="2">
    <source>
        <dbReference type="ARBA" id="ARBA00023043"/>
    </source>
</evidence>
<feature type="repeat" description="ANK" evidence="3">
    <location>
        <begin position="151"/>
        <end position="176"/>
    </location>
</feature>
<dbReference type="Proteomes" id="UP000253551">
    <property type="component" value="Unassembled WGS sequence"/>
</dbReference>
<dbReference type="OrthoDB" id="20872at2759"/>
<dbReference type="AlphaFoldDB" id="A0A367KM61"/>
<feature type="region of interest" description="Disordered" evidence="4">
    <location>
        <begin position="212"/>
        <end position="244"/>
    </location>
</feature>
<accession>A0A367KM61</accession>
<evidence type="ECO:0000256" key="1">
    <source>
        <dbReference type="ARBA" id="ARBA00022737"/>
    </source>
</evidence>
<comment type="caution">
    <text evidence="5">The sequence shown here is derived from an EMBL/GenBank/DDBJ whole genome shotgun (WGS) entry which is preliminary data.</text>
</comment>
<dbReference type="SMART" id="SM00248">
    <property type="entry name" value="ANK"/>
    <property type="match status" value="6"/>
</dbReference>
<keyword evidence="1" id="KW-0677">Repeat</keyword>
<sequence length="262" mass="28442">SESDKIIKEGYSLVHALVATKNTNALRRVLQAGAKPNIYPLSDKLEEKITPLVLAAKVRHLNSIRALVEKSDADILNAKGPLGENVLHAAVENNSGEIVEYILKVSQNALLEKTDNKGATPLHYACITGRTRLITLFVKDRHASISPHDNKGATPLHYAVRHRQLKAVATLIELGACPNDSIPKQMPTPLDLAKSGGFENIADYLKRAGGKTTKELERGSITKKKSSSIFSGESSGSSDMSSANKSIKHYLQMKTTQILKGK</sequence>
<proteinExistence type="predicted"/>
<reference evidence="5 6" key="1">
    <citation type="journal article" date="2018" name="G3 (Bethesda)">
        <title>Phylogenetic and Phylogenomic Definition of Rhizopus Species.</title>
        <authorList>
            <person name="Gryganskyi A.P."/>
            <person name="Golan J."/>
            <person name="Dolatabadi S."/>
            <person name="Mondo S."/>
            <person name="Robb S."/>
            <person name="Idnurm A."/>
            <person name="Muszewska A."/>
            <person name="Steczkiewicz K."/>
            <person name="Masonjones S."/>
            <person name="Liao H.L."/>
            <person name="Gajdeczka M.T."/>
            <person name="Anike F."/>
            <person name="Vuek A."/>
            <person name="Anishchenko I.M."/>
            <person name="Voigt K."/>
            <person name="de Hoog G.S."/>
            <person name="Smith M.E."/>
            <person name="Heitman J."/>
            <person name="Vilgalys R."/>
            <person name="Stajich J.E."/>
        </authorList>
    </citation>
    <scope>NUCLEOTIDE SEQUENCE [LARGE SCALE GENOMIC DNA]</scope>
    <source>
        <strain evidence="5 6">LSU 92-RS-03</strain>
    </source>
</reference>
<dbReference type="EMBL" id="PJQM01001061">
    <property type="protein sequence ID" value="RCI03324.1"/>
    <property type="molecule type" value="Genomic_DNA"/>
</dbReference>
<name>A0A367KM61_RHIST</name>
<feature type="non-terminal residue" evidence="5">
    <location>
        <position position="1"/>
    </location>
</feature>